<gene>
    <name evidence="1" type="ORF">Glove_283g149</name>
</gene>
<evidence type="ECO:0000313" key="2">
    <source>
        <dbReference type="Proteomes" id="UP000266861"/>
    </source>
</evidence>
<dbReference type="Proteomes" id="UP000266861">
    <property type="component" value="Unassembled WGS sequence"/>
</dbReference>
<protein>
    <submittedName>
        <fullName evidence="1">Uncharacterized protein</fullName>
    </submittedName>
</protein>
<name>A0A397I5P2_9GLOM</name>
<sequence length="97" mass="11261">MYMVLPSHLIILGLKRLKKLSRQIKKYLFCGLCIRDWRLKNEIVVLRKTREKQEKDIGVLKEKYEGTAGMKAMFVEDEISLTPGNIIIIVDKNAVNI</sequence>
<reference evidence="1 2" key="1">
    <citation type="submission" date="2018-08" db="EMBL/GenBank/DDBJ databases">
        <title>Genome and evolution of the arbuscular mycorrhizal fungus Diversispora epigaea (formerly Glomus versiforme) and its bacterial endosymbionts.</title>
        <authorList>
            <person name="Sun X."/>
            <person name="Fei Z."/>
            <person name="Harrison M."/>
        </authorList>
    </citation>
    <scope>NUCLEOTIDE SEQUENCE [LARGE SCALE GENOMIC DNA]</scope>
    <source>
        <strain evidence="1 2">IT104</strain>
    </source>
</reference>
<accession>A0A397I5P2</accession>
<organism evidence="1 2">
    <name type="scientific">Diversispora epigaea</name>
    <dbReference type="NCBI Taxonomy" id="1348612"/>
    <lineage>
        <taxon>Eukaryota</taxon>
        <taxon>Fungi</taxon>
        <taxon>Fungi incertae sedis</taxon>
        <taxon>Mucoromycota</taxon>
        <taxon>Glomeromycotina</taxon>
        <taxon>Glomeromycetes</taxon>
        <taxon>Diversisporales</taxon>
        <taxon>Diversisporaceae</taxon>
        <taxon>Diversispora</taxon>
    </lineage>
</organism>
<dbReference type="EMBL" id="PQFF01000259">
    <property type="protein sequence ID" value="RHZ69558.1"/>
    <property type="molecule type" value="Genomic_DNA"/>
</dbReference>
<evidence type="ECO:0000313" key="1">
    <source>
        <dbReference type="EMBL" id="RHZ69558.1"/>
    </source>
</evidence>
<comment type="caution">
    <text evidence="1">The sequence shown here is derived from an EMBL/GenBank/DDBJ whole genome shotgun (WGS) entry which is preliminary data.</text>
</comment>
<dbReference type="AlphaFoldDB" id="A0A397I5P2"/>
<proteinExistence type="predicted"/>
<keyword evidence="2" id="KW-1185">Reference proteome</keyword>